<dbReference type="RefSeq" id="WP_012605399.1">
    <property type="nucleotide sequence ID" value="NC_011757.1"/>
</dbReference>
<dbReference type="EMBL" id="CP001298">
    <property type="protein sequence ID" value="ACK81193.1"/>
    <property type="molecule type" value="Genomic_DNA"/>
</dbReference>
<proteinExistence type="predicted"/>
<reference evidence="1 2" key="2">
    <citation type="journal article" date="2012" name="J. Bacteriol.">
        <title>Complete genome sequences of six strains of the genus Methylobacterium.</title>
        <authorList>
            <person name="Marx C.J."/>
            <person name="Bringel F."/>
            <person name="Chistoserdova L."/>
            <person name="Moulin L."/>
            <person name="Farhan Ul Haque M."/>
            <person name="Fleischman D.E."/>
            <person name="Gruffaz C."/>
            <person name="Jourand P."/>
            <person name="Knief C."/>
            <person name="Lee M.C."/>
            <person name="Muller E.E."/>
            <person name="Nadalig T."/>
            <person name="Peyraud R."/>
            <person name="Roselli S."/>
            <person name="Russ L."/>
            <person name="Goodwin L.A."/>
            <person name="Ivanova N."/>
            <person name="Kyrpides N."/>
            <person name="Lajus A."/>
            <person name="Land M.L."/>
            <person name="Medigue C."/>
            <person name="Mikhailova N."/>
            <person name="Nolan M."/>
            <person name="Woyke T."/>
            <person name="Stolyar S."/>
            <person name="Vorholt J.A."/>
            <person name="Vuilleumier S."/>
        </authorList>
    </citation>
    <scope>NUCLEOTIDE SEQUENCE [LARGE SCALE GENOMIC DNA]</scope>
    <source>
        <strain evidence="2">CM4 / NCIMB 13688</strain>
    </source>
</reference>
<evidence type="ECO:0000313" key="1">
    <source>
        <dbReference type="EMBL" id="ACK81193.1"/>
    </source>
</evidence>
<sequence length="98" mass="10250">MAASLKHLPLPAAFGERPDGTTWITCGRGDDATAYMFEGPTNRDAAADLVRALNAFPLMAKALLAVRDACRDPDTDTAMPSAVGELVEAALAAMGERS</sequence>
<dbReference type="AlphaFoldDB" id="B7KY30"/>
<dbReference type="Proteomes" id="UP000002385">
    <property type="component" value="Chromosome"/>
</dbReference>
<dbReference type="KEGG" id="mch:Mchl_0254"/>
<dbReference type="HOGENOM" id="CLU_2356480_0_0_5"/>
<organism evidence="1 2">
    <name type="scientific">Methylorubrum extorquens (strain CM4 / NCIMB 13688)</name>
    <name type="common">Methylobacterium extorquens</name>
    <dbReference type="NCBI Taxonomy" id="440085"/>
    <lineage>
        <taxon>Bacteria</taxon>
        <taxon>Pseudomonadati</taxon>
        <taxon>Pseudomonadota</taxon>
        <taxon>Alphaproteobacteria</taxon>
        <taxon>Hyphomicrobiales</taxon>
        <taxon>Methylobacteriaceae</taxon>
        <taxon>Methylorubrum</taxon>
    </lineage>
</organism>
<protein>
    <submittedName>
        <fullName evidence="1">Uncharacterized protein</fullName>
    </submittedName>
</protein>
<gene>
    <name evidence="1" type="ordered locus">Mchl_0254</name>
</gene>
<evidence type="ECO:0000313" key="2">
    <source>
        <dbReference type="Proteomes" id="UP000002385"/>
    </source>
</evidence>
<name>B7KY30_METC4</name>
<accession>B7KY30</accession>
<reference evidence="2" key="1">
    <citation type="submission" date="2008-12" db="EMBL/GenBank/DDBJ databases">
        <title>Complete sequence of chromosome of Methylobacterium chloromethanicum CM4.</title>
        <authorList>
            <consortium name="US DOE Joint Genome Institute"/>
            <person name="Lucas S."/>
            <person name="Copeland A."/>
            <person name="Lapidus A."/>
            <person name="Glavina del Rio T."/>
            <person name="Dalin E."/>
            <person name="Tice H."/>
            <person name="Bruce D."/>
            <person name="Goodwin L."/>
            <person name="Pitluck S."/>
            <person name="Chertkov O."/>
            <person name="Brettin T."/>
            <person name="Detter J.C."/>
            <person name="Han C."/>
            <person name="Larimer F."/>
            <person name="Land M."/>
            <person name="Hauser L."/>
            <person name="Kyrpides N."/>
            <person name="Mikhailova N."/>
            <person name="Marx C."/>
            <person name="Richardson P."/>
        </authorList>
    </citation>
    <scope>NUCLEOTIDE SEQUENCE [LARGE SCALE GENOMIC DNA]</scope>
    <source>
        <strain evidence="2">CM4 / NCIMB 13688</strain>
    </source>
</reference>